<gene>
    <name evidence="2" type="ORF">U473_06065</name>
</gene>
<feature type="transmembrane region" description="Helical" evidence="1">
    <location>
        <begin position="42"/>
        <end position="63"/>
    </location>
</feature>
<protein>
    <submittedName>
        <fullName evidence="2">Uncharacterized protein</fullName>
    </submittedName>
</protein>
<dbReference type="RefSeq" id="WP_068724365.1">
    <property type="nucleotide sequence ID" value="NZ_LSKU01000001.1"/>
</dbReference>
<proteinExistence type="predicted"/>
<sequence>MDRIQPIEKSDLSRKVMERIINENRWAVPVHEQPITNHKSTINIGSLIAIVFLIGVVLSFLFLKPSPNTYTPSAPNDSFISIIKSTDFAKSFTNLGFSEIQEGMVASIGEPKLYHPHENDQTKLQLFLVIIILGLSMITLLMNWISNEEKNSNHT</sequence>
<keyword evidence="1" id="KW-0472">Membrane</keyword>
<evidence type="ECO:0000313" key="2">
    <source>
        <dbReference type="EMBL" id="KXG43628.1"/>
    </source>
</evidence>
<keyword evidence="3" id="KW-1185">Reference proteome</keyword>
<keyword evidence="1" id="KW-0812">Transmembrane</keyword>
<dbReference type="OrthoDB" id="2679416at2"/>
<accession>A0A135L3K6</accession>
<name>A0A135L3K6_9BACI</name>
<dbReference type="EMBL" id="LSKU01000001">
    <property type="protein sequence ID" value="KXG43628.1"/>
    <property type="molecule type" value="Genomic_DNA"/>
</dbReference>
<evidence type="ECO:0000256" key="1">
    <source>
        <dbReference type="SAM" id="Phobius"/>
    </source>
</evidence>
<keyword evidence="1" id="KW-1133">Transmembrane helix</keyword>
<reference evidence="2 3" key="1">
    <citation type="submission" date="2016-02" db="EMBL/GenBank/DDBJ databases">
        <title>Draft Genome for Tepidibacillus decaturensis nov. sp. Strain Z9, an Anaerobic, Moderately Thermophilic and Heterotrophic Bacterium from Deep Subsurface of the Illinois Basin, USA.</title>
        <authorList>
            <person name="Dong Y."/>
            <person name="Chang J.Y."/>
            <person name="Sanford R."/>
            <person name="Fouke B.W."/>
        </authorList>
    </citation>
    <scope>NUCLEOTIDE SEQUENCE [LARGE SCALE GENOMIC DNA]</scope>
    <source>
        <strain evidence="2 3">Z9</strain>
    </source>
</reference>
<organism evidence="2 3">
    <name type="scientific">Tepidibacillus decaturensis</name>
    <dbReference type="NCBI Taxonomy" id="1413211"/>
    <lineage>
        <taxon>Bacteria</taxon>
        <taxon>Bacillati</taxon>
        <taxon>Bacillota</taxon>
        <taxon>Bacilli</taxon>
        <taxon>Bacillales</taxon>
        <taxon>Bacillaceae</taxon>
        <taxon>Tepidibacillus</taxon>
    </lineage>
</organism>
<evidence type="ECO:0000313" key="3">
    <source>
        <dbReference type="Proteomes" id="UP000070352"/>
    </source>
</evidence>
<dbReference type="AlphaFoldDB" id="A0A135L3K6"/>
<feature type="transmembrane region" description="Helical" evidence="1">
    <location>
        <begin position="124"/>
        <end position="145"/>
    </location>
</feature>
<dbReference type="STRING" id="1413211.U473_06065"/>
<comment type="caution">
    <text evidence="2">The sequence shown here is derived from an EMBL/GenBank/DDBJ whole genome shotgun (WGS) entry which is preliminary data.</text>
</comment>
<dbReference type="Proteomes" id="UP000070352">
    <property type="component" value="Unassembled WGS sequence"/>
</dbReference>